<keyword evidence="4" id="KW-1185">Reference proteome</keyword>
<protein>
    <submittedName>
        <fullName evidence="3">DUF4255 domain-containing protein</fullName>
    </submittedName>
</protein>
<comment type="caution">
    <text evidence="3">The sequence shown here is derived from an EMBL/GenBank/DDBJ whole genome shotgun (WGS) entry which is preliminary data.</text>
</comment>
<accession>A0ABW5GSE0</accession>
<sequence length="225" mass="24997">MIHEVDEALRTFITDGAWLGSQIEVVFDAPTKEWSARRNAPTINVFLYDVREDLSRRSAGRLEVHDEDGGLRGWRPPPRWYHLAYLVTAWTSRPHDEHRLLSALLARFGATEQLPRPALAGSLAESGLTLPLQAARPLGEGRSLSELWSALGGELKPSIDLLVTAPQLGELTPVGPAVTDGFVLDVEEERRRLRYPEPATTGLHGDVPGFGAPRARTRRRMGERE</sequence>
<proteinExistence type="predicted"/>
<feature type="region of interest" description="Disordered" evidence="1">
    <location>
        <begin position="198"/>
        <end position="225"/>
    </location>
</feature>
<evidence type="ECO:0000313" key="3">
    <source>
        <dbReference type="EMBL" id="MFD2463729.1"/>
    </source>
</evidence>
<feature type="domain" description="Pvc16 N-terminal" evidence="2">
    <location>
        <begin position="4"/>
        <end position="177"/>
    </location>
</feature>
<dbReference type="RefSeq" id="WP_345386562.1">
    <property type="nucleotide sequence ID" value="NZ_BAABHG010000001.1"/>
</dbReference>
<dbReference type="Proteomes" id="UP001597419">
    <property type="component" value="Unassembled WGS sequence"/>
</dbReference>
<dbReference type="Pfam" id="PF14065">
    <property type="entry name" value="Pvc16_N"/>
    <property type="match status" value="1"/>
</dbReference>
<gene>
    <name evidence="3" type="ORF">ACFSYJ_34295</name>
</gene>
<evidence type="ECO:0000313" key="4">
    <source>
        <dbReference type="Proteomes" id="UP001597419"/>
    </source>
</evidence>
<dbReference type="EMBL" id="JBHUKU010000022">
    <property type="protein sequence ID" value="MFD2463729.1"/>
    <property type="molecule type" value="Genomic_DNA"/>
</dbReference>
<name>A0ABW5GSE0_9PSEU</name>
<evidence type="ECO:0000259" key="2">
    <source>
        <dbReference type="Pfam" id="PF14065"/>
    </source>
</evidence>
<organism evidence="3 4">
    <name type="scientific">Amycolatopsis samaneae</name>
    <dbReference type="NCBI Taxonomy" id="664691"/>
    <lineage>
        <taxon>Bacteria</taxon>
        <taxon>Bacillati</taxon>
        <taxon>Actinomycetota</taxon>
        <taxon>Actinomycetes</taxon>
        <taxon>Pseudonocardiales</taxon>
        <taxon>Pseudonocardiaceae</taxon>
        <taxon>Amycolatopsis</taxon>
    </lineage>
</organism>
<reference evidence="4" key="1">
    <citation type="journal article" date="2019" name="Int. J. Syst. Evol. Microbiol.">
        <title>The Global Catalogue of Microorganisms (GCM) 10K type strain sequencing project: providing services to taxonomists for standard genome sequencing and annotation.</title>
        <authorList>
            <consortium name="The Broad Institute Genomics Platform"/>
            <consortium name="The Broad Institute Genome Sequencing Center for Infectious Disease"/>
            <person name="Wu L."/>
            <person name="Ma J."/>
        </authorList>
    </citation>
    <scope>NUCLEOTIDE SEQUENCE [LARGE SCALE GENOMIC DNA]</scope>
    <source>
        <strain evidence="4">CGMCC 4.7643</strain>
    </source>
</reference>
<dbReference type="InterPro" id="IPR025351">
    <property type="entry name" value="Pvc16_N"/>
</dbReference>
<evidence type="ECO:0000256" key="1">
    <source>
        <dbReference type="SAM" id="MobiDB-lite"/>
    </source>
</evidence>